<sequence length="101" mass="11537">MSSARIPFSINRKTISQTRRASPKFCINRLSELEAANSFTVFAQVSTKTTASSNSPLSMILHGSRNIWLESHKWMLRLQRHLHLLSVDSHTQNKGNKNQFI</sequence>
<evidence type="ECO:0000313" key="1">
    <source>
        <dbReference type="EMBL" id="VDO29441.1"/>
    </source>
</evidence>
<dbReference type="AlphaFoldDB" id="A0A0N4W8P1"/>
<keyword evidence="2" id="KW-1185">Reference proteome</keyword>
<gene>
    <name evidence="1" type="ORF">HPLM_LOCUS6584</name>
</gene>
<dbReference type="WBParaSite" id="HPLM_0000659201-mRNA-1">
    <property type="protein sequence ID" value="HPLM_0000659201-mRNA-1"/>
    <property type="gene ID" value="HPLM_0000659201"/>
</dbReference>
<accession>A0A0N4W8P1</accession>
<proteinExistence type="predicted"/>
<reference evidence="1 2" key="2">
    <citation type="submission" date="2018-11" db="EMBL/GenBank/DDBJ databases">
        <authorList>
            <consortium name="Pathogen Informatics"/>
        </authorList>
    </citation>
    <scope>NUCLEOTIDE SEQUENCE [LARGE SCALE GENOMIC DNA]</scope>
    <source>
        <strain evidence="1 2">MHpl1</strain>
    </source>
</reference>
<reference evidence="3" key="1">
    <citation type="submission" date="2017-02" db="UniProtKB">
        <authorList>
            <consortium name="WormBaseParasite"/>
        </authorList>
    </citation>
    <scope>IDENTIFICATION</scope>
</reference>
<name>A0A0N4W8P1_HAEPC</name>
<evidence type="ECO:0000313" key="3">
    <source>
        <dbReference type="WBParaSite" id="HPLM_0000659201-mRNA-1"/>
    </source>
</evidence>
<dbReference type="Proteomes" id="UP000268014">
    <property type="component" value="Unassembled WGS sequence"/>
</dbReference>
<evidence type="ECO:0000313" key="2">
    <source>
        <dbReference type="Proteomes" id="UP000268014"/>
    </source>
</evidence>
<organism evidence="3">
    <name type="scientific">Haemonchus placei</name>
    <name type="common">Barber's pole worm</name>
    <dbReference type="NCBI Taxonomy" id="6290"/>
    <lineage>
        <taxon>Eukaryota</taxon>
        <taxon>Metazoa</taxon>
        <taxon>Ecdysozoa</taxon>
        <taxon>Nematoda</taxon>
        <taxon>Chromadorea</taxon>
        <taxon>Rhabditida</taxon>
        <taxon>Rhabditina</taxon>
        <taxon>Rhabditomorpha</taxon>
        <taxon>Strongyloidea</taxon>
        <taxon>Trichostrongylidae</taxon>
        <taxon>Haemonchus</taxon>
    </lineage>
</organism>
<dbReference type="EMBL" id="UZAF01016515">
    <property type="protein sequence ID" value="VDO29441.1"/>
    <property type="molecule type" value="Genomic_DNA"/>
</dbReference>
<protein>
    <submittedName>
        <fullName evidence="3">Ovule protein</fullName>
    </submittedName>
</protein>